<dbReference type="PANTHER" id="PTHR21015:SF22">
    <property type="entry name" value="GLYCOSYLTRANSFERASE"/>
    <property type="match status" value="1"/>
</dbReference>
<gene>
    <name evidence="1" type="ORF">ACFFUR_16030</name>
</gene>
<reference evidence="1 2" key="1">
    <citation type="submission" date="2024-09" db="EMBL/GenBank/DDBJ databases">
        <authorList>
            <person name="Sun Q."/>
            <person name="Mori K."/>
        </authorList>
    </citation>
    <scope>NUCLEOTIDE SEQUENCE [LARGE SCALE GENOMIC DNA]</scope>
    <source>
        <strain evidence="1 2">CECT 7682</strain>
    </source>
</reference>
<dbReference type="PANTHER" id="PTHR21015">
    <property type="entry name" value="UDP-N-ACETYLGLUCOSAMINE--N-ACETYLMURAMYL-(PENTAPEPTIDE) PYROPHOSPHORYL-UNDECAPRENOL N-ACETYLGLUCOSAMINE TRANSFERASE 1"/>
    <property type="match status" value="1"/>
</dbReference>
<dbReference type="EMBL" id="JBHMEW010000067">
    <property type="protein sequence ID" value="MFB9213326.1"/>
    <property type="molecule type" value="Genomic_DNA"/>
</dbReference>
<name>A0ABV5J9G3_9BACT</name>
<dbReference type="SUPFAM" id="SSF53756">
    <property type="entry name" value="UDP-Glycosyltransferase/glycogen phosphorylase"/>
    <property type="match status" value="1"/>
</dbReference>
<protein>
    <submittedName>
        <fullName evidence="1">Glycosyltransferase family protein</fullName>
    </submittedName>
</protein>
<accession>A0ABV5J9G3</accession>
<evidence type="ECO:0000313" key="1">
    <source>
        <dbReference type="EMBL" id="MFB9213326.1"/>
    </source>
</evidence>
<evidence type="ECO:0000313" key="2">
    <source>
        <dbReference type="Proteomes" id="UP001589654"/>
    </source>
</evidence>
<sequence>MKLVFIVQGEGRGHMTQAIALHQILMDAGHQVQKVLIGKSSRRKIPDFVLKNLGSKLKTFESPNFFTDQKDKSIKIGATIQKNLLKINHFKKSLHLIDQVIQEENPEVIINFYDVLGGIYNALNKPNAAFWTIGHQYLIYHPHFPFANHSFFHKYLFKINTWLTALGASKMLALSFQEMPSHNNPRLEIIPPLLRESVKNITPLKGDFILTYMVNPGYAEEVISFGQKHPEIQIVAFWDKKGSPECYRPLPNVSFYPIDDQLFLQKMAVCKGLVSTAGFESICEAMYLGKPVMMVPVKGQYEQACNALDGEMAGAGIQHHCFDFKLFTEYLDQGFSLPDYFPAWHAQLQIKIEEIIKENKIINKITNYLPHRAISK</sequence>
<dbReference type="Pfam" id="PF13528">
    <property type="entry name" value="Glyco_trans_1_3"/>
    <property type="match status" value="1"/>
</dbReference>
<dbReference type="Proteomes" id="UP001589654">
    <property type="component" value="Unassembled WGS sequence"/>
</dbReference>
<dbReference type="Gene3D" id="3.40.50.2000">
    <property type="entry name" value="Glycogen Phosphorylase B"/>
    <property type="match status" value="1"/>
</dbReference>
<keyword evidence="2" id="KW-1185">Reference proteome</keyword>
<proteinExistence type="predicted"/>
<comment type="caution">
    <text evidence="1">The sequence shown here is derived from an EMBL/GenBank/DDBJ whole genome shotgun (WGS) entry which is preliminary data.</text>
</comment>
<organism evidence="1 2">
    <name type="scientific">Echinicola jeungdonensis</name>
    <dbReference type="NCBI Taxonomy" id="709343"/>
    <lineage>
        <taxon>Bacteria</taxon>
        <taxon>Pseudomonadati</taxon>
        <taxon>Bacteroidota</taxon>
        <taxon>Cytophagia</taxon>
        <taxon>Cytophagales</taxon>
        <taxon>Cyclobacteriaceae</taxon>
        <taxon>Echinicola</taxon>
    </lineage>
</organism>
<dbReference type="RefSeq" id="WP_290248624.1">
    <property type="nucleotide sequence ID" value="NZ_JAUFQT010000001.1"/>
</dbReference>